<keyword evidence="5" id="KW-0812">Transmembrane</keyword>
<comment type="subcellular location">
    <subcellularLocation>
        <location evidence="1">Cell outer membrane</location>
    </subcellularLocation>
</comment>
<feature type="signal peptide" evidence="9">
    <location>
        <begin position="1"/>
        <end position="19"/>
    </location>
</feature>
<evidence type="ECO:0000256" key="8">
    <source>
        <dbReference type="SAM" id="Coils"/>
    </source>
</evidence>
<keyword evidence="11" id="KW-1185">Reference proteome</keyword>
<sequence length="480" mass="53857">MRSFVVIISIFFLSVQVHAQEKDVPKEWTLEACVRYAMDNNISVKQSRLNIETAEISRSEAIGNYLPSLNGSTSNSWNSGLTQNVTTGILETQTVRNLSANVTAGVTLFDGLNNLRTFQRAKLEKLASQYSLQLMKDDIALFVANSYLQVLVNKQQLELLVEQNLVTKKQLELTRKTVEAGTAPEGDLLEIEAINADEEQQIVVAQNNLRIAKISLAQTLLIEDYQNFDIADEGYDIPLTDILSKTPEEIIEKAKEDRYEVKVAEQNLEIAEKDIEISRSQLYPSLNGFVNYNTRESDRGRSVGAGIDPDQPTREIGVVEATGQAVVAPNFRVETAGPSSFFDQLSRNDGYTFGLQLNVPIFNGFATRNQIKRREVNAKRAEFELQQAELDLEANVYQAYVDAQGAAKAYAAAMKAVESQKLAFDYAQQRFEVGVSNAFELSQSKFRLTNAENTLINAKYDYIFNIKVLELYFGIRVVEY</sequence>
<keyword evidence="6" id="KW-0472">Membrane</keyword>
<dbReference type="Pfam" id="PF02321">
    <property type="entry name" value="OEP"/>
    <property type="match status" value="2"/>
</dbReference>
<keyword evidence="9" id="KW-0732">Signal</keyword>
<dbReference type="InterPro" id="IPR051906">
    <property type="entry name" value="TolC-like"/>
</dbReference>
<organism evidence="10 11">
    <name type="scientific">Psychroflexus aurantiacus</name>
    <dbReference type="NCBI Taxonomy" id="2709310"/>
    <lineage>
        <taxon>Bacteria</taxon>
        <taxon>Pseudomonadati</taxon>
        <taxon>Bacteroidota</taxon>
        <taxon>Flavobacteriia</taxon>
        <taxon>Flavobacteriales</taxon>
        <taxon>Flavobacteriaceae</taxon>
        <taxon>Psychroflexus</taxon>
    </lineage>
</organism>
<comment type="similarity">
    <text evidence="2">Belongs to the outer membrane factor (OMF) (TC 1.B.17) family.</text>
</comment>
<dbReference type="InterPro" id="IPR003423">
    <property type="entry name" value="OMP_efflux"/>
</dbReference>
<evidence type="ECO:0000256" key="2">
    <source>
        <dbReference type="ARBA" id="ARBA00007613"/>
    </source>
</evidence>
<dbReference type="PANTHER" id="PTHR30026">
    <property type="entry name" value="OUTER MEMBRANE PROTEIN TOLC"/>
    <property type="match status" value="1"/>
</dbReference>
<name>A0A6B3R0I6_9FLAO</name>
<evidence type="ECO:0000256" key="4">
    <source>
        <dbReference type="ARBA" id="ARBA00022452"/>
    </source>
</evidence>
<dbReference type="SUPFAM" id="SSF56954">
    <property type="entry name" value="Outer membrane efflux proteins (OEP)"/>
    <property type="match status" value="1"/>
</dbReference>
<proteinExistence type="inferred from homology"/>
<feature type="coiled-coil region" evidence="8">
    <location>
        <begin position="254"/>
        <end position="281"/>
    </location>
</feature>
<reference evidence="10 11" key="1">
    <citation type="submission" date="2020-02" db="EMBL/GenBank/DDBJ databases">
        <title>Flavobacteriaceae Psychroflexus bacterium YR1-1, complete genome.</title>
        <authorList>
            <person name="Li Y."/>
            <person name="Wu S."/>
        </authorList>
    </citation>
    <scope>NUCLEOTIDE SEQUENCE [LARGE SCALE GENOMIC DNA]</scope>
    <source>
        <strain evidence="10 11">YR1-1</strain>
    </source>
</reference>
<evidence type="ECO:0000256" key="6">
    <source>
        <dbReference type="ARBA" id="ARBA00023136"/>
    </source>
</evidence>
<evidence type="ECO:0000313" key="10">
    <source>
        <dbReference type="EMBL" id="NEV92890.1"/>
    </source>
</evidence>
<keyword evidence="4" id="KW-1134">Transmembrane beta strand</keyword>
<dbReference type="Proteomes" id="UP000478505">
    <property type="component" value="Unassembled WGS sequence"/>
</dbReference>
<dbReference type="GO" id="GO:1990281">
    <property type="term" value="C:efflux pump complex"/>
    <property type="evidence" value="ECO:0007669"/>
    <property type="project" value="TreeGrafter"/>
</dbReference>
<dbReference type="GO" id="GO:0015288">
    <property type="term" value="F:porin activity"/>
    <property type="evidence" value="ECO:0007669"/>
    <property type="project" value="TreeGrafter"/>
</dbReference>
<dbReference type="AlphaFoldDB" id="A0A6B3R0I6"/>
<feature type="chain" id="PRO_5025408072" evidence="9">
    <location>
        <begin position="20"/>
        <end position="480"/>
    </location>
</feature>
<evidence type="ECO:0000313" key="11">
    <source>
        <dbReference type="Proteomes" id="UP000478505"/>
    </source>
</evidence>
<evidence type="ECO:0000256" key="3">
    <source>
        <dbReference type="ARBA" id="ARBA00022448"/>
    </source>
</evidence>
<keyword evidence="7" id="KW-0998">Cell outer membrane</keyword>
<evidence type="ECO:0000256" key="5">
    <source>
        <dbReference type="ARBA" id="ARBA00022692"/>
    </source>
</evidence>
<dbReference type="PANTHER" id="PTHR30026:SF20">
    <property type="entry name" value="OUTER MEMBRANE PROTEIN TOLC"/>
    <property type="match status" value="1"/>
</dbReference>
<evidence type="ECO:0000256" key="1">
    <source>
        <dbReference type="ARBA" id="ARBA00004442"/>
    </source>
</evidence>
<accession>A0A6B3R0I6</accession>
<dbReference type="GO" id="GO:0015562">
    <property type="term" value="F:efflux transmembrane transporter activity"/>
    <property type="evidence" value="ECO:0007669"/>
    <property type="project" value="InterPro"/>
</dbReference>
<evidence type="ECO:0000256" key="7">
    <source>
        <dbReference type="ARBA" id="ARBA00023237"/>
    </source>
</evidence>
<dbReference type="Gene3D" id="1.20.1600.10">
    <property type="entry name" value="Outer membrane efflux proteins (OEP)"/>
    <property type="match status" value="1"/>
</dbReference>
<comment type="caution">
    <text evidence="10">The sequence shown here is derived from an EMBL/GenBank/DDBJ whole genome shotgun (WGS) entry which is preliminary data.</text>
</comment>
<protein>
    <submittedName>
        <fullName evidence="10">TolC family protein</fullName>
    </submittedName>
</protein>
<dbReference type="GO" id="GO:0009279">
    <property type="term" value="C:cell outer membrane"/>
    <property type="evidence" value="ECO:0007669"/>
    <property type="project" value="UniProtKB-SubCell"/>
</dbReference>
<evidence type="ECO:0000256" key="9">
    <source>
        <dbReference type="SAM" id="SignalP"/>
    </source>
</evidence>
<keyword evidence="8" id="KW-0175">Coiled coil</keyword>
<gene>
    <name evidence="10" type="ORF">G3567_01860</name>
</gene>
<dbReference type="EMBL" id="JAAIKD010000001">
    <property type="protein sequence ID" value="NEV92890.1"/>
    <property type="molecule type" value="Genomic_DNA"/>
</dbReference>
<dbReference type="RefSeq" id="WP_164003549.1">
    <property type="nucleotide sequence ID" value="NZ_JAAIKD010000001.1"/>
</dbReference>
<keyword evidence="3" id="KW-0813">Transport</keyword>